<dbReference type="EMBL" id="ML179054">
    <property type="protein sequence ID" value="THV04590.1"/>
    <property type="molecule type" value="Genomic_DNA"/>
</dbReference>
<feature type="compositionally biased region" description="Polar residues" evidence="1">
    <location>
        <begin position="37"/>
        <end position="53"/>
    </location>
</feature>
<dbReference type="AlphaFoldDB" id="A0A4S8MNN4"/>
<reference evidence="2 3" key="1">
    <citation type="journal article" date="2019" name="Nat. Ecol. Evol.">
        <title>Megaphylogeny resolves global patterns of mushroom evolution.</title>
        <authorList>
            <person name="Varga T."/>
            <person name="Krizsan K."/>
            <person name="Foldi C."/>
            <person name="Dima B."/>
            <person name="Sanchez-Garcia M."/>
            <person name="Sanchez-Ramirez S."/>
            <person name="Szollosi G.J."/>
            <person name="Szarkandi J.G."/>
            <person name="Papp V."/>
            <person name="Albert L."/>
            <person name="Andreopoulos W."/>
            <person name="Angelini C."/>
            <person name="Antonin V."/>
            <person name="Barry K.W."/>
            <person name="Bougher N.L."/>
            <person name="Buchanan P."/>
            <person name="Buyck B."/>
            <person name="Bense V."/>
            <person name="Catcheside P."/>
            <person name="Chovatia M."/>
            <person name="Cooper J."/>
            <person name="Damon W."/>
            <person name="Desjardin D."/>
            <person name="Finy P."/>
            <person name="Geml J."/>
            <person name="Haridas S."/>
            <person name="Hughes K."/>
            <person name="Justo A."/>
            <person name="Karasinski D."/>
            <person name="Kautmanova I."/>
            <person name="Kiss B."/>
            <person name="Kocsube S."/>
            <person name="Kotiranta H."/>
            <person name="LaButti K.M."/>
            <person name="Lechner B.E."/>
            <person name="Liimatainen K."/>
            <person name="Lipzen A."/>
            <person name="Lukacs Z."/>
            <person name="Mihaltcheva S."/>
            <person name="Morgado L.N."/>
            <person name="Niskanen T."/>
            <person name="Noordeloos M.E."/>
            <person name="Ohm R.A."/>
            <person name="Ortiz-Santana B."/>
            <person name="Ovrebo C."/>
            <person name="Racz N."/>
            <person name="Riley R."/>
            <person name="Savchenko A."/>
            <person name="Shiryaev A."/>
            <person name="Soop K."/>
            <person name="Spirin V."/>
            <person name="Szebenyi C."/>
            <person name="Tomsovsky M."/>
            <person name="Tulloss R.E."/>
            <person name="Uehling J."/>
            <person name="Grigoriev I.V."/>
            <person name="Vagvolgyi C."/>
            <person name="Papp T."/>
            <person name="Martin F.M."/>
            <person name="Miettinen O."/>
            <person name="Hibbett D.S."/>
            <person name="Nagy L.G."/>
        </authorList>
    </citation>
    <scope>NUCLEOTIDE SEQUENCE [LARGE SCALE GENOMIC DNA]</scope>
    <source>
        <strain evidence="2 3">CBS 962.96</strain>
    </source>
</reference>
<name>A0A4S8MNN4_DENBC</name>
<keyword evidence="3" id="KW-1185">Reference proteome</keyword>
<evidence type="ECO:0000313" key="2">
    <source>
        <dbReference type="EMBL" id="THV04590.1"/>
    </source>
</evidence>
<accession>A0A4S8MNN4</accession>
<dbReference type="Proteomes" id="UP000297245">
    <property type="component" value="Unassembled WGS sequence"/>
</dbReference>
<gene>
    <name evidence="2" type="ORF">K435DRAFT_850659</name>
</gene>
<organism evidence="2 3">
    <name type="scientific">Dendrothele bispora (strain CBS 962.96)</name>
    <dbReference type="NCBI Taxonomy" id="1314807"/>
    <lineage>
        <taxon>Eukaryota</taxon>
        <taxon>Fungi</taxon>
        <taxon>Dikarya</taxon>
        <taxon>Basidiomycota</taxon>
        <taxon>Agaricomycotina</taxon>
        <taxon>Agaricomycetes</taxon>
        <taxon>Agaricomycetidae</taxon>
        <taxon>Agaricales</taxon>
        <taxon>Agaricales incertae sedis</taxon>
        <taxon>Dendrothele</taxon>
    </lineage>
</organism>
<evidence type="ECO:0000313" key="3">
    <source>
        <dbReference type="Proteomes" id="UP000297245"/>
    </source>
</evidence>
<sequence length="53" mass="5433">MPNTSSPSAGQDHTTSSTTSKDIRMPSPATKPPPQVVPSTSKSCNIHPSPTSA</sequence>
<feature type="compositionally biased region" description="Polar residues" evidence="1">
    <location>
        <begin position="1"/>
        <end position="20"/>
    </location>
</feature>
<protein>
    <submittedName>
        <fullName evidence="2">Uncharacterized protein</fullName>
    </submittedName>
</protein>
<evidence type="ECO:0000256" key="1">
    <source>
        <dbReference type="SAM" id="MobiDB-lite"/>
    </source>
</evidence>
<proteinExistence type="predicted"/>
<feature type="non-terminal residue" evidence="2">
    <location>
        <position position="53"/>
    </location>
</feature>
<feature type="region of interest" description="Disordered" evidence="1">
    <location>
        <begin position="1"/>
        <end position="53"/>
    </location>
</feature>